<dbReference type="PANTHER" id="PTHR11129">
    <property type="entry name" value="PROTEIN FARNESYLTRANSFERASE ALPHA SUBUNIT/RAB GERANYLGERANYL TRANSFERASE ALPHA SUBUNIT"/>
    <property type="match status" value="1"/>
</dbReference>
<evidence type="ECO:0000256" key="12">
    <source>
        <dbReference type="ARBA" id="ARBA00043086"/>
    </source>
</evidence>
<dbReference type="GO" id="GO:0005953">
    <property type="term" value="C:CAAX-protein geranylgeranyltransferase complex"/>
    <property type="evidence" value="ECO:0007669"/>
    <property type="project" value="TreeGrafter"/>
</dbReference>
<keyword evidence="5" id="KW-0637">Prenyltransferase</keyword>
<reference evidence="16" key="1">
    <citation type="journal article" date="2018" name="Algal Res.">
        <title>Characterization of plant carbon substrate utilization by Auxenochlorella protothecoides.</title>
        <authorList>
            <person name="Vogler B.W."/>
            <person name="Starkenburg S.R."/>
            <person name="Sudasinghe N."/>
            <person name="Schambach J.Y."/>
            <person name="Rollin J.A."/>
            <person name="Pattathil S."/>
            <person name="Barry A.N."/>
        </authorList>
    </citation>
    <scope>NUCLEOTIDE SEQUENCE [LARGE SCALE GENOMIC DNA]</scope>
    <source>
        <strain evidence="16">UTEX 25</strain>
    </source>
</reference>
<dbReference type="Pfam" id="PF01239">
    <property type="entry name" value="PPTA"/>
    <property type="match status" value="3"/>
</dbReference>
<feature type="non-terminal residue" evidence="15">
    <location>
        <position position="1"/>
    </location>
</feature>
<accession>A0A3M7KRA9</accession>
<comment type="cofactor">
    <cofactor evidence="1">
        <name>Mg(2+)</name>
        <dbReference type="ChEBI" id="CHEBI:18420"/>
    </cofactor>
</comment>
<dbReference type="PANTHER" id="PTHR11129:SF1">
    <property type="entry name" value="PROTEIN FARNESYLTRANSFERASE_GERANYLGERANYLTRANSFERASE TYPE-1 SUBUNIT ALPHA"/>
    <property type="match status" value="1"/>
</dbReference>
<evidence type="ECO:0000256" key="4">
    <source>
        <dbReference type="ARBA" id="ARBA00012702"/>
    </source>
</evidence>
<comment type="caution">
    <text evidence="15">The sequence shown here is derived from an EMBL/GenBank/DDBJ whole genome shotgun (WGS) entry which is preliminary data.</text>
</comment>
<keyword evidence="7" id="KW-0677">Repeat</keyword>
<evidence type="ECO:0000256" key="3">
    <source>
        <dbReference type="ARBA" id="ARBA00012700"/>
    </source>
</evidence>
<evidence type="ECO:0000256" key="14">
    <source>
        <dbReference type="SAM" id="MobiDB-lite"/>
    </source>
</evidence>
<dbReference type="EC" id="2.5.1.59" evidence="3"/>
<comment type="similarity">
    <text evidence="2">Belongs to the protein prenyltransferase subunit alpha family.</text>
</comment>
<dbReference type="Gene3D" id="1.25.40.120">
    <property type="entry name" value="Protein prenylyltransferase"/>
    <property type="match status" value="1"/>
</dbReference>
<dbReference type="EC" id="2.5.1.58" evidence="4"/>
<evidence type="ECO:0000256" key="11">
    <source>
        <dbReference type="ARBA" id="ARBA00042436"/>
    </source>
</evidence>
<evidence type="ECO:0000256" key="8">
    <source>
        <dbReference type="ARBA" id="ARBA00022842"/>
    </source>
</evidence>
<evidence type="ECO:0000313" key="16">
    <source>
        <dbReference type="Proteomes" id="UP000279271"/>
    </source>
</evidence>
<dbReference type="AlphaFoldDB" id="A0A3M7KRA9"/>
<evidence type="ECO:0000256" key="13">
    <source>
        <dbReference type="ARBA" id="ARBA00043219"/>
    </source>
</evidence>
<name>A0A3M7KRA9_AUXPR</name>
<keyword evidence="6" id="KW-0808">Transferase</keyword>
<dbReference type="EMBL" id="QOKY01000206">
    <property type="protein sequence ID" value="RMZ52374.1"/>
    <property type="molecule type" value="Genomic_DNA"/>
</dbReference>
<evidence type="ECO:0000256" key="2">
    <source>
        <dbReference type="ARBA" id="ARBA00006734"/>
    </source>
</evidence>
<dbReference type="InterPro" id="IPR002088">
    <property type="entry name" value="Prenyl_trans_a"/>
</dbReference>
<proteinExistence type="inferred from homology"/>
<gene>
    <name evidence="15" type="ORF">APUTEX25_000649</name>
</gene>
<sequence length="210" mass="22251">WRWRCVLALRGKEVGDVEESGSPPGVADTTPWPSASGFPTAVPAPALEAERELHAAVAAANPKNYQLWNARRRAAAAAGAGALALELAFTGACLALDAKNYHAWAHRQAVVAAAWEESVARAELEATRQLLGEDPRNNSAWSYRIEMDLVRNAVHAVPSSQSAWAYALGLRPLVPAGALNQGIAALARQVLGAAPWSLAALRALRRAEGP</sequence>
<dbReference type="PROSITE" id="PS51147">
    <property type="entry name" value="PFTA"/>
    <property type="match status" value="2"/>
</dbReference>
<evidence type="ECO:0000256" key="6">
    <source>
        <dbReference type="ARBA" id="ARBA00022679"/>
    </source>
</evidence>
<organism evidence="15 16">
    <name type="scientific">Auxenochlorella protothecoides</name>
    <name type="common">Green microalga</name>
    <name type="synonym">Chlorella protothecoides</name>
    <dbReference type="NCBI Taxonomy" id="3075"/>
    <lineage>
        <taxon>Eukaryota</taxon>
        <taxon>Viridiplantae</taxon>
        <taxon>Chlorophyta</taxon>
        <taxon>core chlorophytes</taxon>
        <taxon>Trebouxiophyceae</taxon>
        <taxon>Chlorellales</taxon>
        <taxon>Chlorellaceae</taxon>
        <taxon>Auxenochlorella</taxon>
    </lineage>
</organism>
<evidence type="ECO:0000256" key="5">
    <source>
        <dbReference type="ARBA" id="ARBA00022602"/>
    </source>
</evidence>
<dbReference type="GO" id="GO:0004660">
    <property type="term" value="F:protein farnesyltransferase activity"/>
    <property type="evidence" value="ECO:0007669"/>
    <property type="project" value="UniProtKB-EC"/>
</dbReference>
<protein>
    <recommendedName>
        <fullName evidence="9">Protein farnesyltransferase/geranylgeranyltransferase type-1 subunit alpha</fullName>
        <ecNumber evidence="4">2.5.1.58</ecNumber>
        <ecNumber evidence="3">2.5.1.59</ecNumber>
    </recommendedName>
    <alternativeName>
        <fullName evidence="12">CAAX farnesyltransferase subunit alpha</fullName>
    </alternativeName>
    <alternativeName>
        <fullName evidence="11">FTase-alpha</fullName>
    </alternativeName>
    <alternativeName>
        <fullName evidence="10">Ras proteins prenyltransferase subunit alpha</fullName>
    </alternativeName>
    <alternativeName>
        <fullName evidence="13">Type I protein geranyl-geranyltransferase subunit alpha</fullName>
    </alternativeName>
</protein>
<keyword evidence="8" id="KW-0460">Magnesium</keyword>
<evidence type="ECO:0000256" key="9">
    <source>
        <dbReference type="ARBA" id="ARBA00040965"/>
    </source>
</evidence>
<dbReference type="Proteomes" id="UP000279271">
    <property type="component" value="Unassembled WGS sequence"/>
</dbReference>
<evidence type="ECO:0000313" key="15">
    <source>
        <dbReference type="EMBL" id="RMZ52374.1"/>
    </source>
</evidence>
<evidence type="ECO:0000256" key="10">
    <source>
        <dbReference type="ARBA" id="ARBA00041392"/>
    </source>
</evidence>
<dbReference type="SUPFAM" id="SSF48439">
    <property type="entry name" value="Protein prenylyltransferase"/>
    <property type="match status" value="1"/>
</dbReference>
<dbReference type="GO" id="GO:0005965">
    <property type="term" value="C:protein farnesyltransferase complex"/>
    <property type="evidence" value="ECO:0007669"/>
    <property type="project" value="TreeGrafter"/>
</dbReference>
<feature type="region of interest" description="Disordered" evidence="14">
    <location>
        <begin position="15"/>
        <end position="39"/>
    </location>
</feature>
<dbReference type="GO" id="GO:0004662">
    <property type="term" value="F:CAAX-protein geranylgeranyltransferase activity"/>
    <property type="evidence" value="ECO:0007669"/>
    <property type="project" value="UniProtKB-EC"/>
</dbReference>
<evidence type="ECO:0000256" key="1">
    <source>
        <dbReference type="ARBA" id="ARBA00001946"/>
    </source>
</evidence>
<evidence type="ECO:0000256" key="7">
    <source>
        <dbReference type="ARBA" id="ARBA00022737"/>
    </source>
</evidence>